<name>A0A2I2F2M9_ASPCN</name>
<accession>A0A2I2F2M9</accession>
<feature type="compositionally biased region" description="Basic and acidic residues" evidence="1">
    <location>
        <begin position="47"/>
        <end position="64"/>
    </location>
</feature>
<feature type="non-terminal residue" evidence="2">
    <location>
        <position position="198"/>
    </location>
</feature>
<dbReference type="OrthoDB" id="4508142at2759"/>
<evidence type="ECO:0000256" key="1">
    <source>
        <dbReference type="SAM" id="MobiDB-lite"/>
    </source>
</evidence>
<evidence type="ECO:0000313" key="3">
    <source>
        <dbReference type="Proteomes" id="UP000234585"/>
    </source>
</evidence>
<dbReference type="EMBL" id="KZ559171">
    <property type="protein sequence ID" value="PLB34891.1"/>
    <property type="molecule type" value="Genomic_DNA"/>
</dbReference>
<keyword evidence="3" id="KW-1185">Reference proteome</keyword>
<sequence length="198" mass="21268">MTTHEGPSSDHNDAMDMEGDGSLPQSPSPQSPSEGRQPPEWVPPDNTDTHEEPSSDKDDAKETEGDGPPSQSPSEGQESPEWGPPNSTDTHDGQTSDHSDATEGEVNGAEELTTPPKTDDQDLGHNWVHGSVTPLATGGVDREKLPWGKNTVTSAKAGLSKVQRNRRDLNARFNVDMRADVSLEIHTQLQGDVVLGTF</sequence>
<feature type="region of interest" description="Disordered" evidence="1">
    <location>
        <begin position="1"/>
        <end position="125"/>
    </location>
</feature>
<dbReference type="RefSeq" id="XP_024668903.1">
    <property type="nucleotide sequence ID" value="XM_024813950.1"/>
</dbReference>
<dbReference type="AlphaFoldDB" id="A0A2I2F2M9"/>
<reference evidence="2 3" key="1">
    <citation type="submission" date="2017-12" db="EMBL/GenBank/DDBJ databases">
        <authorList>
            <consortium name="DOE Joint Genome Institute"/>
            <person name="Haridas S."/>
            <person name="Kjaerbolling I."/>
            <person name="Vesth T.C."/>
            <person name="Frisvad J.C."/>
            <person name="Nybo J.L."/>
            <person name="Theobald S."/>
            <person name="Kuo A."/>
            <person name="Bowyer P."/>
            <person name="Matsuda Y."/>
            <person name="Mondo S."/>
            <person name="Lyhne E.K."/>
            <person name="Kogle M.E."/>
            <person name="Clum A."/>
            <person name="Lipzen A."/>
            <person name="Salamov A."/>
            <person name="Ngan C.Y."/>
            <person name="Daum C."/>
            <person name="Chiniquy J."/>
            <person name="Barry K."/>
            <person name="LaButti K."/>
            <person name="Simmons B.A."/>
            <person name="Magnuson J.K."/>
            <person name="Mortensen U.H."/>
            <person name="Larsen T.O."/>
            <person name="Grigoriev I.V."/>
            <person name="Baker S.E."/>
            <person name="Andersen M.R."/>
            <person name="Nordberg H.P."/>
            <person name="Cantor M.N."/>
            <person name="Hua S.X."/>
        </authorList>
    </citation>
    <scope>NUCLEOTIDE SEQUENCE [LARGE SCALE GENOMIC DNA]</scope>
    <source>
        <strain evidence="2 3">CBS 102.13</strain>
    </source>
</reference>
<dbReference type="GeneID" id="36521110"/>
<protein>
    <submittedName>
        <fullName evidence="2">Uncharacterized protein</fullName>
    </submittedName>
</protein>
<organism evidence="2 3">
    <name type="scientific">Aspergillus candidus</name>
    <dbReference type="NCBI Taxonomy" id="41067"/>
    <lineage>
        <taxon>Eukaryota</taxon>
        <taxon>Fungi</taxon>
        <taxon>Dikarya</taxon>
        <taxon>Ascomycota</taxon>
        <taxon>Pezizomycotina</taxon>
        <taxon>Eurotiomycetes</taxon>
        <taxon>Eurotiomycetidae</taxon>
        <taxon>Eurotiales</taxon>
        <taxon>Aspergillaceae</taxon>
        <taxon>Aspergillus</taxon>
        <taxon>Aspergillus subgen. Circumdati</taxon>
    </lineage>
</organism>
<proteinExistence type="predicted"/>
<dbReference type="Proteomes" id="UP000234585">
    <property type="component" value="Unassembled WGS sequence"/>
</dbReference>
<evidence type="ECO:0000313" key="2">
    <source>
        <dbReference type="EMBL" id="PLB34891.1"/>
    </source>
</evidence>
<feature type="compositionally biased region" description="Low complexity" evidence="1">
    <location>
        <begin position="66"/>
        <end position="85"/>
    </location>
</feature>
<feature type="compositionally biased region" description="Basic and acidic residues" evidence="1">
    <location>
        <begin position="89"/>
        <end position="101"/>
    </location>
</feature>
<gene>
    <name evidence="2" type="ORF">BDW47DRAFT_111429</name>
</gene>